<sequence>AQRMTGRLVDGLDSERVVELFAEEQLIHMLPSLDMSEQLNFRKVNRPGFLGDPFV</sequence>
<name>A0A656GKZ2_PSEA0</name>
<dbReference type="Proteomes" id="UP000003465">
    <property type="component" value="Unassembled WGS sequence"/>
</dbReference>
<feature type="non-terminal residue" evidence="1">
    <location>
        <position position="1"/>
    </location>
</feature>
<evidence type="ECO:0000313" key="2">
    <source>
        <dbReference type="Proteomes" id="UP000003465"/>
    </source>
</evidence>
<protein>
    <submittedName>
        <fullName evidence="1">Uncharacterized protein</fullName>
    </submittedName>
</protein>
<gene>
    <name evidence="1" type="ORF">PSYMO_35552</name>
</gene>
<evidence type="ECO:0000313" key="1">
    <source>
        <dbReference type="EMBL" id="EGH26483.1"/>
    </source>
</evidence>
<dbReference type="AlphaFoldDB" id="A0A656GKZ2"/>
<comment type="caution">
    <text evidence="1">The sequence shown here is derived from an EMBL/GenBank/DDBJ whole genome shotgun (WGS) entry which is preliminary data.</text>
</comment>
<accession>A0A656GKZ2</accession>
<feature type="non-terminal residue" evidence="1">
    <location>
        <position position="55"/>
    </location>
</feature>
<reference evidence="1 2" key="1">
    <citation type="journal article" date="2011" name="PLoS Pathog.">
        <title>Dynamic evolution of pathogenicity revealed by sequencing and comparative genomics of 19 Pseudomonas syringae isolates.</title>
        <authorList>
            <person name="Baltrus D.A."/>
            <person name="Nishimura M.T."/>
            <person name="Romanchuk A."/>
            <person name="Chang J.H."/>
            <person name="Mukhtar M.S."/>
            <person name="Cherkis K."/>
            <person name="Roach J."/>
            <person name="Grant S.R."/>
            <person name="Jones C.D."/>
            <person name="Dangl J.L."/>
        </authorList>
    </citation>
    <scope>NUCLEOTIDE SEQUENCE [LARGE SCALE GENOMIC DNA]</scope>
    <source>
        <strain evidence="1 2">301020</strain>
    </source>
</reference>
<organism evidence="1 2">
    <name type="scientific">Pseudomonas amygdali pv. mori str. 301020</name>
    <dbReference type="NCBI Taxonomy" id="629261"/>
    <lineage>
        <taxon>Bacteria</taxon>
        <taxon>Pseudomonadati</taxon>
        <taxon>Pseudomonadota</taxon>
        <taxon>Gammaproteobacteria</taxon>
        <taxon>Pseudomonadales</taxon>
        <taxon>Pseudomonadaceae</taxon>
        <taxon>Pseudomonas</taxon>
        <taxon>Pseudomonas amygdali</taxon>
    </lineage>
</organism>
<proteinExistence type="predicted"/>
<dbReference type="EMBL" id="AEAG01002385">
    <property type="protein sequence ID" value="EGH26483.1"/>
    <property type="molecule type" value="Genomic_DNA"/>
</dbReference>